<organism evidence="2 3">
    <name type="scientific">Stylosanthes scabra</name>
    <dbReference type="NCBI Taxonomy" id="79078"/>
    <lineage>
        <taxon>Eukaryota</taxon>
        <taxon>Viridiplantae</taxon>
        <taxon>Streptophyta</taxon>
        <taxon>Embryophyta</taxon>
        <taxon>Tracheophyta</taxon>
        <taxon>Spermatophyta</taxon>
        <taxon>Magnoliopsida</taxon>
        <taxon>eudicotyledons</taxon>
        <taxon>Gunneridae</taxon>
        <taxon>Pentapetalae</taxon>
        <taxon>rosids</taxon>
        <taxon>fabids</taxon>
        <taxon>Fabales</taxon>
        <taxon>Fabaceae</taxon>
        <taxon>Papilionoideae</taxon>
        <taxon>50 kb inversion clade</taxon>
        <taxon>dalbergioids sensu lato</taxon>
        <taxon>Dalbergieae</taxon>
        <taxon>Pterocarpus clade</taxon>
        <taxon>Stylosanthes</taxon>
    </lineage>
</organism>
<comment type="caution">
    <text evidence="2">The sequence shown here is derived from an EMBL/GenBank/DDBJ whole genome shotgun (WGS) entry which is preliminary data.</text>
</comment>
<sequence>MECFITWQLELKNSGLFDRKPILNSRLNETNELKNPQRPSTAASVAPPSTPNLRQPELRLWRPLDVRCSQVVTPSTLPSSFTAAPLPPSRSLAPSTLLSPSLGLISVNPSALSIVASVLPSRFVPPNQWLLPPLESESPSPSSSTPKLVSLFSFNPSLRFSNAGSSIPPLLRGCVRLRLFGFVSTIWKPDDHGTLFGTFIHRVASNLKSGTVQEWDQRITGAGNNSLPRNETTTEAAHDSLLRNER</sequence>
<accession>A0ABU6RJH1</accession>
<proteinExistence type="predicted"/>
<feature type="region of interest" description="Disordered" evidence="1">
    <location>
        <begin position="220"/>
        <end position="246"/>
    </location>
</feature>
<feature type="compositionally biased region" description="Polar residues" evidence="1">
    <location>
        <begin position="222"/>
        <end position="235"/>
    </location>
</feature>
<reference evidence="2 3" key="1">
    <citation type="journal article" date="2023" name="Plants (Basel)">
        <title>Bridging the Gap: Combining Genomics and Transcriptomics Approaches to Understand Stylosanthes scabra, an Orphan Legume from the Brazilian Caatinga.</title>
        <authorList>
            <person name="Ferreira-Neto J.R.C."/>
            <person name="da Silva M.D."/>
            <person name="Binneck E."/>
            <person name="de Melo N.F."/>
            <person name="da Silva R.H."/>
            <person name="de Melo A.L.T.M."/>
            <person name="Pandolfi V."/>
            <person name="Bustamante F.O."/>
            <person name="Brasileiro-Vidal A.C."/>
            <person name="Benko-Iseppon A.M."/>
        </authorList>
    </citation>
    <scope>NUCLEOTIDE SEQUENCE [LARGE SCALE GENOMIC DNA]</scope>
    <source>
        <tissue evidence="2">Leaves</tissue>
    </source>
</reference>
<protein>
    <submittedName>
        <fullName evidence="2">Uncharacterized protein</fullName>
    </submittedName>
</protein>
<feature type="compositionally biased region" description="Basic and acidic residues" evidence="1">
    <location>
        <begin position="236"/>
        <end position="246"/>
    </location>
</feature>
<feature type="non-terminal residue" evidence="2">
    <location>
        <position position="246"/>
    </location>
</feature>
<gene>
    <name evidence="2" type="ORF">PIB30_057024</name>
</gene>
<keyword evidence="3" id="KW-1185">Reference proteome</keyword>
<evidence type="ECO:0000256" key="1">
    <source>
        <dbReference type="SAM" id="MobiDB-lite"/>
    </source>
</evidence>
<evidence type="ECO:0000313" key="2">
    <source>
        <dbReference type="EMBL" id="MED6124222.1"/>
    </source>
</evidence>
<feature type="compositionally biased region" description="Polar residues" evidence="1">
    <location>
        <begin position="29"/>
        <end position="43"/>
    </location>
</feature>
<evidence type="ECO:0000313" key="3">
    <source>
        <dbReference type="Proteomes" id="UP001341840"/>
    </source>
</evidence>
<dbReference type="Proteomes" id="UP001341840">
    <property type="component" value="Unassembled WGS sequence"/>
</dbReference>
<dbReference type="EMBL" id="JASCZI010030670">
    <property type="protein sequence ID" value="MED6124222.1"/>
    <property type="molecule type" value="Genomic_DNA"/>
</dbReference>
<name>A0ABU6RJH1_9FABA</name>
<feature type="region of interest" description="Disordered" evidence="1">
    <location>
        <begin position="29"/>
        <end position="53"/>
    </location>
</feature>